<organism evidence="1 2">
    <name type="scientific">Neohortaea acidophila</name>
    <dbReference type="NCBI Taxonomy" id="245834"/>
    <lineage>
        <taxon>Eukaryota</taxon>
        <taxon>Fungi</taxon>
        <taxon>Dikarya</taxon>
        <taxon>Ascomycota</taxon>
        <taxon>Pezizomycotina</taxon>
        <taxon>Dothideomycetes</taxon>
        <taxon>Dothideomycetidae</taxon>
        <taxon>Mycosphaerellales</taxon>
        <taxon>Teratosphaeriaceae</taxon>
        <taxon>Neohortaea</taxon>
    </lineage>
</organism>
<dbReference type="RefSeq" id="XP_033587920.1">
    <property type="nucleotide sequence ID" value="XM_033734197.1"/>
</dbReference>
<dbReference type="OrthoDB" id="3461579at2759"/>
<proteinExistence type="predicted"/>
<evidence type="ECO:0000313" key="1">
    <source>
        <dbReference type="EMBL" id="KAF2481350.1"/>
    </source>
</evidence>
<protein>
    <submittedName>
        <fullName evidence="1">Uncharacterized protein</fullName>
    </submittedName>
</protein>
<keyword evidence="2" id="KW-1185">Reference proteome</keyword>
<sequence>MTETTSIKGVSKQQILSLDFHLSARRQGTVSITVEPDSNPLDYGKDLLLPTLLPDTPLETALKRTLDFPVITARVHSTGARGYGAYYGWIQLTRSGEPSLTAAHAWEMDPVPITKDLNTPFVWFGPEPMLFDGPFRPRDTDVEWSAHSFLAEVGDSCLSRDVRPILGFEWGFWIREGRVLVKELKRLDLEAWDGHLALFRGKFEGWKFRGAEGR</sequence>
<name>A0A6A6PMP0_9PEZI</name>
<dbReference type="Proteomes" id="UP000799767">
    <property type="component" value="Unassembled WGS sequence"/>
</dbReference>
<dbReference type="GeneID" id="54475199"/>
<dbReference type="AlphaFoldDB" id="A0A6A6PMP0"/>
<evidence type="ECO:0000313" key="2">
    <source>
        <dbReference type="Proteomes" id="UP000799767"/>
    </source>
</evidence>
<gene>
    <name evidence="1" type="ORF">BDY17DRAFT_301180</name>
</gene>
<accession>A0A6A6PMP0</accession>
<reference evidence="1" key="1">
    <citation type="journal article" date="2020" name="Stud. Mycol.">
        <title>101 Dothideomycetes genomes: a test case for predicting lifestyles and emergence of pathogens.</title>
        <authorList>
            <person name="Haridas S."/>
            <person name="Albert R."/>
            <person name="Binder M."/>
            <person name="Bloem J."/>
            <person name="Labutti K."/>
            <person name="Salamov A."/>
            <person name="Andreopoulos B."/>
            <person name="Baker S."/>
            <person name="Barry K."/>
            <person name="Bills G."/>
            <person name="Bluhm B."/>
            <person name="Cannon C."/>
            <person name="Castanera R."/>
            <person name="Culley D."/>
            <person name="Daum C."/>
            <person name="Ezra D."/>
            <person name="Gonzalez J."/>
            <person name="Henrissat B."/>
            <person name="Kuo A."/>
            <person name="Liang C."/>
            <person name="Lipzen A."/>
            <person name="Lutzoni F."/>
            <person name="Magnuson J."/>
            <person name="Mondo S."/>
            <person name="Nolan M."/>
            <person name="Ohm R."/>
            <person name="Pangilinan J."/>
            <person name="Park H.-J."/>
            <person name="Ramirez L."/>
            <person name="Alfaro M."/>
            <person name="Sun H."/>
            <person name="Tritt A."/>
            <person name="Yoshinaga Y."/>
            <person name="Zwiers L.-H."/>
            <person name="Turgeon B."/>
            <person name="Goodwin S."/>
            <person name="Spatafora J."/>
            <person name="Crous P."/>
            <person name="Grigoriev I."/>
        </authorList>
    </citation>
    <scope>NUCLEOTIDE SEQUENCE</scope>
    <source>
        <strain evidence="1">CBS 113389</strain>
    </source>
</reference>
<dbReference type="EMBL" id="MU001638">
    <property type="protein sequence ID" value="KAF2481350.1"/>
    <property type="molecule type" value="Genomic_DNA"/>
</dbReference>